<evidence type="ECO:0000313" key="2">
    <source>
        <dbReference type="Proteomes" id="UP000233549"/>
    </source>
</evidence>
<dbReference type="AlphaFoldDB" id="A0AAP8LAE4"/>
<accession>A0AAP8LAE4</accession>
<dbReference type="EMBL" id="PITP01000474">
    <property type="protein sequence ID" value="PKD78591.1"/>
    <property type="molecule type" value="Genomic_DNA"/>
</dbReference>
<keyword evidence="1" id="KW-0067">ATP-binding</keyword>
<protein>
    <submittedName>
        <fullName evidence="1">ATP-binding protein</fullName>
    </submittedName>
</protein>
<proteinExistence type="predicted"/>
<comment type="caution">
    <text evidence="1">The sequence shown here is derived from an EMBL/GenBank/DDBJ whole genome shotgun (WGS) entry which is preliminary data.</text>
</comment>
<dbReference type="Proteomes" id="UP000233549">
    <property type="component" value="Unassembled WGS sequence"/>
</dbReference>
<evidence type="ECO:0000313" key="1">
    <source>
        <dbReference type="EMBL" id="PKD78591.1"/>
    </source>
</evidence>
<feature type="non-terminal residue" evidence="1">
    <location>
        <position position="126"/>
    </location>
</feature>
<organism evidence="1 2">
    <name type="scientific">Escherichia coli</name>
    <dbReference type="NCBI Taxonomy" id="562"/>
    <lineage>
        <taxon>Bacteria</taxon>
        <taxon>Pseudomonadati</taxon>
        <taxon>Pseudomonadota</taxon>
        <taxon>Gammaproteobacteria</taxon>
        <taxon>Enterobacterales</taxon>
        <taxon>Enterobacteriaceae</taxon>
        <taxon>Escherichia</taxon>
    </lineage>
</organism>
<gene>
    <name evidence="1" type="ORF">CWS33_29505</name>
</gene>
<feature type="non-terminal residue" evidence="1">
    <location>
        <position position="1"/>
    </location>
</feature>
<sequence>NTMYQILSQIEANGIPFLVIEPAKGEYKHVFGHHPRVRVYGTNPAHAELLRINPFRFPEAIHVLEHVDRLIEIFSVCWPMYAAMPAVLKEALLLAYEQCGWDLDLSVNRRHADLYPSFGDLLATLR</sequence>
<keyword evidence="1" id="KW-0547">Nucleotide-binding</keyword>
<reference evidence="1 2" key="1">
    <citation type="submission" date="2017-12" db="EMBL/GenBank/DDBJ databases">
        <title>Rapid rising of carbapenem-resistant Enterobacteriaceae(CRE) and emergence of colistin resistance genemcr-1 in CRE in the hospital of Henan, China.</title>
        <authorList>
            <person name="Sun Q."/>
            <person name="Zhang R."/>
            <person name="Li Y."/>
            <person name="Shen Y."/>
            <person name="Zhang Y."/>
            <person name="Yang J."/>
            <person name="Shu L."/>
            <person name="Zhou H."/>
            <person name="Wang Y."/>
            <person name="Wang B."/>
            <person name="Shen Z."/>
        </authorList>
    </citation>
    <scope>NUCLEOTIDE SEQUENCE [LARGE SCALE GENOMIC DNA]</scope>
    <source>
        <strain evidence="1 2">3512</strain>
    </source>
</reference>
<dbReference type="GO" id="GO:0005524">
    <property type="term" value="F:ATP binding"/>
    <property type="evidence" value="ECO:0007669"/>
    <property type="project" value="UniProtKB-KW"/>
</dbReference>
<name>A0AAP8LAE4_ECOLX</name>